<dbReference type="InterPro" id="IPR006145">
    <property type="entry name" value="PsdUridine_synth_RsuA/RluA"/>
</dbReference>
<dbReference type="OrthoDB" id="424794at2759"/>
<dbReference type="SUPFAM" id="SSF55120">
    <property type="entry name" value="Pseudouridine synthase"/>
    <property type="match status" value="1"/>
</dbReference>
<evidence type="ECO:0000313" key="4">
    <source>
        <dbReference type="Proteomes" id="UP001165085"/>
    </source>
</evidence>
<protein>
    <recommendedName>
        <fullName evidence="2">Pseudouridine synthase RsuA/RluA-like domain-containing protein</fullName>
    </recommendedName>
</protein>
<dbReference type="PANTHER" id="PTHR21600">
    <property type="entry name" value="MITOCHONDRIAL RNA PSEUDOURIDINE SYNTHASE"/>
    <property type="match status" value="1"/>
</dbReference>
<keyword evidence="1" id="KW-0732">Signal</keyword>
<comment type="caution">
    <text evidence="3">The sequence shown here is derived from an EMBL/GenBank/DDBJ whole genome shotgun (WGS) entry which is preliminary data.</text>
</comment>
<dbReference type="PANTHER" id="PTHR21600:SF52">
    <property type="entry name" value="PSEUDOURIDINE SYNTHASE RSUA_RLUA-LIKE DOMAIN-CONTAINING PROTEIN"/>
    <property type="match status" value="1"/>
</dbReference>
<feature type="signal peptide" evidence="1">
    <location>
        <begin position="1"/>
        <end position="20"/>
    </location>
</feature>
<dbReference type="Pfam" id="PF00849">
    <property type="entry name" value="PseudoU_synth_2"/>
    <property type="match status" value="1"/>
</dbReference>
<dbReference type="CDD" id="cd02869">
    <property type="entry name" value="PseudoU_synth_RluA_like"/>
    <property type="match status" value="1"/>
</dbReference>
<dbReference type="Gene3D" id="3.30.2350.10">
    <property type="entry name" value="Pseudouridine synthase"/>
    <property type="match status" value="1"/>
</dbReference>
<dbReference type="GO" id="GO:0009982">
    <property type="term" value="F:pseudouridine synthase activity"/>
    <property type="evidence" value="ECO:0007669"/>
    <property type="project" value="InterPro"/>
</dbReference>
<feature type="domain" description="Pseudouridine synthase RsuA/RluA-like" evidence="2">
    <location>
        <begin position="181"/>
        <end position="360"/>
    </location>
</feature>
<name>A0A9W7BAK3_9STRA</name>
<proteinExistence type="predicted"/>
<dbReference type="AlphaFoldDB" id="A0A9W7BAK3"/>
<gene>
    <name evidence="3" type="ORF">TrST_g12515</name>
</gene>
<dbReference type="GO" id="GO:0003723">
    <property type="term" value="F:RNA binding"/>
    <property type="evidence" value="ECO:0007669"/>
    <property type="project" value="InterPro"/>
</dbReference>
<dbReference type="InterPro" id="IPR020103">
    <property type="entry name" value="PsdUridine_synth_cat_dom_sf"/>
</dbReference>
<evidence type="ECO:0000256" key="1">
    <source>
        <dbReference type="SAM" id="SignalP"/>
    </source>
</evidence>
<evidence type="ECO:0000313" key="3">
    <source>
        <dbReference type="EMBL" id="GMH82615.1"/>
    </source>
</evidence>
<dbReference type="Proteomes" id="UP001165085">
    <property type="component" value="Unassembled WGS sequence"/>
</dbReference>
<sequence length="442" mass="49178">MYNSFLLLLIAFVKPQPASTFIPTLTSRRAPPFSYTNTRNLKASEGFDDIAFSGDQVLGGAASNDVLPTDVDFDSSIFYTSTPPHPPSTYISTLSSPSALNSAIQTLLSLHNITLPLSSINSLIIIGAVGVLKTNDKGDEKWYQQCLPIMCDTGEKIRVHYPVRRFPNFKDLKIVHSDNSFIVVDKPPMLPSQPFKGNRWESVVGYLECSGTVPTTFQEVTKILSTSNRPSLLNRLDLPVSGMIFLGTSIRSRSTFSKLSKEGKIKKQYQCVSYNKVKTGVKRLLLYTKDERGGGGMGCSKGQVLCSSDLRLLKQKDSGWTKCIMDVNSRTSFTRGERIVYEYTINLVTGRKHQIRSCMSYLGGSLVGDCLYEPMEGLGVRVGMEEEEVEGLERGLERGRTVRGRIGLRCVAVSVDGKVYRAKEPDLEKGEEPEKWWRHELA</sequence>
<evidence type="ECO:0000259" key="2">
    <source>
        <dbReference type="Pfam" id="PF00849"/>
    </source>
</evidence>
<reference evidence="4" key="1">
    <citation type="journal article" date="2023" name="Commun. Biol.">
        <title>Genome analysis of Parmales, the sister group of diatoms, reveals the evolutionary specialization of diatoms from phago-mixotrophs to photoautotrophs.</title>
        <authorList>
            <person name="Ban H."/>
            <person name="Sato S."/>
            <person name="Yoshikawa S."/>
            <person name="Yamada K."/>
            <person name="Nakamura Y."/>
            <person name="Ichinomiya M."/>
            <person name="Sato N."/>
            <person name="Blanc-Mathieu R."/>
            <person name="Endo H."/>
            <person name="Kuwata A."/>
            <person name="Ogata H."/>
        </authorList>
    </citation>
    <scope>NUCLEOTIDE SEQUENCE [LARGE SCALE GENOMIC DNA]</scope>
    <source>
        <strain evidence="4">NIES 3701</strain>
    </source>
</reference>
<dbReference type="EMBL" id="BRXY01000270">
    <property type="protein sequence ID" value="GMH82615.1"/>
    <property type="molecule type" value="Genomic_DNA"/>
</dbReference>
<dbReference type="GO" id="GO:0000455">
    <property type="term" value="P:enzyme-directed rRNA pseudouridine synthesis"/>
    <property type="evidence" value="ECO:0007669"/>
    <property type="project" value="TreeGrafter"/>
</dbReference>
<organism evidence="3 4">
    <name type="scientific">Triparma strigata</name>
    <dbReference type="NCBI Taxonomy" id="1606541"/>
    <lineage>
        <taxon>Eukaryota</taxon>
        <taxon>Sar</taxon>
        <taxon>Stramenopiles</taxon>
        <taxon>Ochrophyta</taxon>
        <taxon>Bolidophyceae</taxon>
        <taxon>Parmales</taxon>
        <taxon>Triparmaceae</taxon>
        <taxon>Triparma</taxon>
    </lineage>
</organism>
<accession>A0A9W7BAK3</accession>
<feature type="chain" id="PRO_5040970143" description="Pseudouridine synthase RsuA/RluA-like domain-containing protein" evidence="1">
    <location>
        <begin position="21"/>
        <end position="442"/>
    </location>
</feature>
<dbReference type="InterPro" id="IPR050188">
    <property type="entry name" value="RluA_PseudoU_synthase"/>
</dbReference>
<keyword evidence="4" id="KW-1185">Reference proteome</keyword>